<reference evidence="1 2" key="1">
    <citation type="submission" date="2016-10" db="EMBL/GenBank/DDBJ databases">
        <authorList>
            <person name="de Groot N.N."/>
        </authorList>
    </citation>
    <scope>NUCLEOTIDE SEQUENCE [LARGE SCALE GENOMIC DNA]</scope>
    <source>
        <strain evidence="1 2">ATCC 43154</strain>
    </source>
</reference>
<evidence type="ECO:0000313" key="2">
    <source>
        <dbReference type="Proteomes" id="UP000199470"/>
    </source>
</evidence>
<keyword evidence="2" id="KW-1185">Reference proteome</keyword>
<proteinExistence type="predicted"/>
<dbReference type="AlphaFoldDB" id="A0A1I4IE76"/>
<accession>A0A1I4IE76</accession>
<organism evidence="1 2">
    <name type="scientific">Rugamonas rubra</name>
    <dbReference type="NCBI Taxonomy" id="758825"/>
    <lineage>
        <taxon>Bacteria</taxon>
        <taxon>Pseudomonadati</taxon>
        <taxon>Pseudomonadota</taxon>
        <taxon>Betaproteobacteria</taxon>
        <taxon>Burkholderiales</taxon>
        <taxon>Oxalobacteraceae</taxon>
        <taxon>Telluria group</taxon>
        <taxon>Rugamonas</taxon>
    </lineage>
</organism>
<dbReference type="EMBL" id="FOTW01000005">
    <property type="protein sequence ID" value="SFL52650.1"/>
    <property type="molecule type" value="Genomic_DNA"/>
</dbReference>
<protein>
    <submittedName>
        <fullName evidence="1">Uncharacterized protein</fullName>
    </submittedName>
</protein>
<gene>
    <name evidence="1" type="ORF">SAMN02982985_00514</name>
</gene>
<name>A0A1I4IE76_9BURK</name>
<dbReference type="Proteomes" id="UP000199470">
    <property type="component" value="Unassembled WGS sequence"/>
</dbReference>
<sequence length="44" mass="5004">MTAIVARPMSVKLDPDTRARLEHLAESRRRTKVDPSVKTLCQLI</sequence>
<evidence type="ECO:0000313" key="1">
    <source>
        <dbReference type="EMBL" id="SFL52650.1"/>
    </source>
</evidence>